<proteinExistence type="predicted"/>
<gene>
    <name evidence="2" type="ORF">C6I21_14575</name>
</gene>
<evidence type="ECO:0000259" key="1">
    <source>
        <dbReference type="Pfam" id="PF01521"/>
    </source>
</evidence>
<comment type="caution">
    <text evidence="2">The sequence shown here is derived from an EMBL/GenBank/DDBJ whole genome shotgun (WGS) entry which is preliminary data.</text>
</comment>
<organism evidence="2 3">
    <name type="scientific">Alkalicoccus urumqiensis</name>
    <name type="common">Bacillus urumqiensis</name>
    <dbReference type="NCBI Taxonomy" id="1548213"/>
    <lineage>
        <taxon>Bacteria</taxon>
        <taxon>Bacillati</taxon>
        <taxon>Bacillota</taxon>
        <taxon>Bacilli</taxon>
        <taxon>Bacillales</taxon>
        <taxon>Bacillaceae</taxon>
        <taxon>Alkalicoccus</taxon>
    </lineage>
</organism>
<dbReference type="InterPro" id="IPR000361">
    <property type="entry name" value="ATAP_core_dom"/>
</dbReference>
<dbReference type="RefSeq" id="WP_105960213.1">
    <property type="nucleotide sequence ID" value="NZ_PVNS01000016.1"/>
</dbReference>
<evidence type="ECO:0000313" key="3">
    <source>
        <dbReference type="Proteomes" id="UP000243650"/>
    </source>
</evidence>
<dbReference type="Gene3D" id="2.60.300.12">
    <property type="entry name" value="HesB-like domain"/>
    <property type="match status" value="1"/>
</dbReference>
<dbReference type="SUPFAM" id="SSF89360">
    <property type="entry name" value="HesB-like domain"/>
    <property type="match status" value="1"/>
</dbReference>
<feature type="domain" description="Core" evidence="1">
    <location>
        <begin position="1"/>
        <end position="90"/>
    </location>
</feature>
<dbReference type="Proteomes" id="UP000243650">
    <property type="component" value="Unassembled WGS sequence"/>
</dbReference>
<dbReference type="InterPro" id="IPR035903">
    <property type="entry name" value="HesB-like_dom_sf"/>
</dbReference>
<dbReference type="EMBL" id="PVNS01000016">
    <property type="protein sequence ID" value="PRO64425.1"/>
    <property type="molecule type" value="Genomic_DNA"/>
</dbReference>
<sequence>MNLKVTERAASFYQKEMQLQESDGLYFYLRVGGMGSGGFSAGVTGSRPDIDYETIQTGGITVYIAETDRWYFDGMTIDYDPDIGDIVFHEEGTDLSFKEAD</sequence>
<dbReference type="AlphaFoldDB" id="A0A2P6MDR2"/>
<evidence type="ECO:0000313" key="2">
    <source>
        <dbReference type="EMBL" id="PRO64425.1"/>
    </source>
</evidence>
<keyword evidence="3" id="KW-1185">Reference proteome</keyword>
<name>A0A2P6MDR2_ALKUR</name>
<dbReference type="Pfam" id="PF01521">
    <property type="entry name" value="Fe-S_biosyn"/>
    <property type="match status" value="1"/>
</dbReference>
<accession>A0A2P6MDR2</accession>
<dbReference type="OrthoDB" id="1645729at2"/>
<reference evidence="2 3" key="1">
    <citation type="submission" date="2018-03" db="EMBL/GenBank/DDBJ databases">
        <title>Bacillus urumqiensis sp. nov., a moderately haloalkaliphilic bacterium isolated from a salt lake.</title>
        <authorList>
            <person name="Zhao B."/>
            <person name="Liao Z."/>
        </authorList>
    </citation>
    <scope>NUCLEOTIDE SEQUENCE [LARGE SCALE GENOMIC DNA]</scope>
    <source>
        <strain evidence="2 3">BZ-SZ-XJ18</strain>
    </source>
</reference>
<protein>
    <recommendedName>
        <fullName evidence="1">Core domain-containing protein</fullName>
    </recommendedName>
</protein>